<reference evidence="2 3" key="1">
    <citation type="journal article" date="2018" name="Nat. Ecol. Evol.">
        <title>Pezizomycetes genomes reveal the molecular basis of ectomycorrhizal truffle lifestyle.</title>
        <authorList>
            <person name="Murat C."/>
            <person name="Payen T."/>
            <person name="Noel B."/>
            <person name="Kuo A."/>
            <person name="Morin E."/>
            <person name="Chen J."/>
            <person name="Kohler A."/>
            <person name="Krizsan K."/>
            <person name="Balestrini R."/>
            <person name="Da Silva C."/>
            <person name="Montanini B."/>
            <person name="Hainaut M."/>
            <person name="Levati E."/>
            <person name="Barry K.W."/>
            <person name="Belfiori B."/>
            <person name="Cichocki N."/>
            <person name="Clum A."/>
            <person name="Dockter R.B."/>
            <person name="Fauchery L."/>
            <person name="Guy J."/>
            <person name="Iotti M."/>
            <person name="Le Tacon F."/>
            <person name="Lindquist E.A."/>
            <person name="Lipzen A."/>
            <person name="Malagnac F."/>
            <person name="Mello A."/>
            <person name="Molinier V."/>
            <person name="Miyauchi S."/>
            <person name="Poulain J."/>
            <person name="Riccioni C."/>
            <person name="Rubini A."/>
            <person name="Sitrit Y."/>
            <person name="Splivallo R."/>
            <person name="Traeger S."/>
            <person name="Wang M."/>
            <person name="Zifcakova L."/>
            <person name="Wipf D."/>
            <person name="Zambonelli A."/>
            <person name="Paolocci F."/>
            <person name="Nowrousian M."/>
            <person name="Ottonello S."/>
            <person name="Baldrian P."/>
            <person name="Spatafora J.W."/>
            <person name="Henrissat B."/>
            <person name="Nagy L.G."/>
            <person name="Aury J.M."/>
            <person name="Wincker P."/>
            <person name="Grigoriev I.V."/>
            <person name="Bonfante P."/>
            <person name="Martin F.M."/>
        </authorList>
    </citation>
    <scope>NUCLEOTIDE SEQUENCE [LARGE SCALE GENOMIC DNA]</scope>
    <source>
        <strain evidence="2 3">ATCC MYA-4762</strain>
    </source>
</reference>
<evidence type="ECO:0000313" key="3">
    <source>
        <dbReference type="Proteomes" id="UP000267821"/>
    </source>
</evidence>
<sequence>MQYSMLFTAATFFVLTWASPVDIVPRTASSCAPTQEASCCEEVQTFDYEANKVCTSILSIPITIGINCVGVTICNTDQQQYCCTQKRSNKNGKYNCY</sequence>
<keyword evidence="1" id="KW-0732">Signal</keyword>
<evidence type="ECO:0008006" key="4">
    <source>
        <dbReference type="Google" id="ProtNLM"/>
    </source>
</evidence>
<feature type="signal peptide" evidence="1">
    <location>
        <begin position="1"/>
        <end position="18"/>
    </location>
</feature>
<dbReference type="EMBL" id="ML121596">
    <property type="protein sequence ID" value="RPB19188.1"/>
    <property type="molecule type" value="Genomic_DNA"/>
</dbReference>
<dbReference type="AlphaFoldDB" id="A0A3N4LBT5"/>
<dbReference type="Proteomes" id="UP000267821">
    <property type="component" value="Unassembled WGS sequence"/>
</dbReference>
<gene>
    <name evidence="2" type="ORF">L211DRAFT_842912</name>
</gene>
<keyword evidence="3" id="KW-1185">Reference proteome</keyword>
<protein>
    <recommendedName>
        <fullName evidence="4">Hydrophobin</fullName>
    </recommendedName>
</protein>
<proteinExistence type="predicted"/>
<accession>A0A3N4LBT5</accession>
<evidence type="ECO:0000313" key="2">
    <source>
        <dbReference type="EMBL" id="RPB19188.1"/>
    </source>
</evidence>
<name>A0A3N4LBT5_9PEZI</name>
<organism evidence="2 3">
    <name type="scientific">Terfezia boudieri ATCC MYA-4762</name>
    <dbReference type="NCBI Taxonomy" id="1051890"/>
    <lineage>
        <taxon>Eukaryota</taxon>
        <taxon>Fungi</taxon>
        <taxon>Dikarya</taxon>
        <taxon>Ascomycota</taxon>
        <taxon>Pezizomycotina</taxon>
        <taxon>Pezizomycetes</taxon>
        <taxon>Pezizales</taxon>
        <taxon>Pezizaceae</taxon>
        <taxon>Terfezia</taxon>
    </lineage>
</organism>
<feature type="chain" id="PRO_5018291777" description="Hydrophobin" evidence="1">
    <location>
        <begin position="19"/>
        <end position="97"/>
    </location>
</feature>
<evidence type="ECO:0000256" key="1">
    <source>
        <dbReference type="SAM" id="SignalP"/>
    </source>
</evidence>
<dbReference type="InParanoid" id="A0A3N4LBT5"/>